<name>A0A259TXS0_9BACT</name>
<evidence type="ECO:0000313" key="1">
    <source>
        <dbReference type="EMBL" id="OZC02417.1"/>
    </source>
</evidence>
<accession>A0A259TXS0</accession>
<dbReference type="Proteomes" id="UP000216446">
    <property type="component" value="Unassembled WGS sequence"/>
</dbReference>
<keyword evidence="2" id="KW-1185">Reference proteome</keyword>
<dbReference type="EMBL" id="MQWB01000001">
    <property type="protein sequence ID" value="OZC02417.1"/>
    <property type="molecule type" value="Genomic_DNA"/>
</dbReference>
<proteinExistence type="predicted"/>
<evidence type="ECO:0000313" key="2">
    <source>
        <dbReference type="Proteomes" id="UP000216446"/>
    </source>
</evidence>
<protein>
    <submittedName>
        <fullName evidence="1">Uncharacterized protein</fullName>
    </submittedName>
</protein>
<comment type="caution">
    <text evidence="1">The sequence shown here is derived from an EMBL/GenBank/DDBJ whole genome shotgun (WGS) entry which is preliminary data.</text>
</comment>
<reference evidence="1 2" key="1">
    <citation type="submission" date="2016-11" db="EMBL/GenBank/DDBJ databases">
        <title>Study of marine rhodopsin-containing bacteria.</title>
        <authorList>
            <person name="Yoshizawa S."/>
            <person name="Kumagai Y."/>
            <person name="Kogure K."/>
        </authorList>
    </citation>
    <scope>NUCLEOTIDE SEQUENCE [LARGE SCALE GENOMIC DNA]</scope>
    <source>
        <strain evidence="1 2">SG-29</strain>
    </source>
</reference>
<gene>
    <name evidence="1" type="ORF">BSZ36_05160</name>
</gene>
<sequence>MSYISNDLFDAHYHEGGWRAVAAAFRAAWKDAGLDAASMPYDEANPDEINRKVSRYRERMAAHRKRSDNVG</sequence>
<organism evidence="1 2">
    <name type="scientific">Rubricoccus marinus</name>
    <dbReference type="NCBI Taxonomy" id="716817"/>
    <lineage>
        <taxon>Bacteria</taxon>
        <taxon>Pseudomonadati</taxon>
        <taxon>Rhodothermota</taxon>
        <taxon>Rhodothermia</taxon>
        <taxon>Rhodothermales</taxon>
        <taxon>Rubricoccaceae</taxon>
        <taxon>Rubricoccus</taxon>
    </lineage>
</organism>
<dbReference type="AlphaFoldDB" id="A0A259TXS0"/>
<dbReference type="InParanoid" id="A0A259TXS0"/>